<dbReference type="Pfam" id="PF19800">
    <property type="entry name" value="DUF6283"/>
    <property type="match status" value="1"/>
</dbReference>
<reference evidence="2" key="1">
    <citation type="submission" date="2022-06" db="EMBL/GenBank/DDBJ databases">
        <title>Sequencing the genomes of 1000 actinobacteria strains.</title>
        <authorList>
            <person name="Klenk H.-P."/>
        </authorList>
    </citation>
    <scope>NUCLEOTIDE SEQUENCE</scope>
    <source>
        <strain evidence="2">DSM 46694</strain>
    </source>
</reference>
<evidence type="ECO:0000256" key="1">
    <source>
        <dbReference type="SAM" id="MobiDB-lite"/>
    </source>
</evidence>
<dbReference type="EMBL" id="JAMZEB010000001">
    <property type="protein sequence ID" value="MCP2353433.1"/>
    <property type="molecule type" value="Genomic_DNA"/>
</dbReference>
<evidence type="ECO:0000313" key="2">
    <source>
        <dbReference type="EMBL" id="MCP2353433.1"/>
    </source>
</evidence>
<dbReference type="AlphaFoldDB" id="A0A9X2GEZ2"/>
<comment type="caution">
    <text evidence="2">The sequence shown here is derived from an EMBL/GenBank/DDBJ whole genome shotgun (WGS) entry which is preliminary data.</text>
</comment>
<organism evidence="2 3">
    <name type="scientific">Nonomuraea thailandensis</name>
    <dbReference type="NCBI Taxonomy" id="1188745"/>
    <lineage>
        <taxon>Bacteria</taxon>
        <taxon>Bacillati</taxon>
        <taxon>Actinomycetota</taxon>
        <taxon>Actinomycetes</taxon>
        <taxon>Streptosporangiales</taxon>
        <taxon>Streptosporangiaceae</taxon>
        <taxon>Nonomuraea</taxon>
    </lineage>
</organism>
<dbReference type="Proteomes" id="UP001139648">
    <property type="component" value="Unassembled WGS sequence"/>
</dbReference>
<name>A0A9X2GEZ2_9ACTN</name>
<dbReference type="InterPro" id="IPR046250">
    <property type="entry name" value="DUF6283"/>
</dbReference>
<dbReference type="RefSeq" id="WP_253739973.1">
    <property type="nucleotide sequence ID" value="NZ_BAABKA010000020.1"/>
</dbReference>
<keyword evidence="3" id="KW-1185">Reference proteome</keyword>
<feature type="region of interest" description="Disordered" evidence="1">
    <location>
        <begin position="47"/>
        <end position="74"/>
    </location>
</feature>
<protein>
    <submittedName>
        <fullName evidence="2">Uncharacterized protein</fullName>
    </submittedName>
</protein>
<gene>
    <name evidence="2" type="ORF">HD597_000453</name>
</gene>
<accession>A0A9X2GEZ2</accession>
<evidence type="ECO:0000313" key="3">
    <source>
        <dbReference type="Proteomes" id="UP001139648"/>
    </source>
</evidence>
<sequence>MVPGPQGYYDFRRRPCGGRRPCPWRADADLTLFSEQDMARLLQAEEGVRTADATPDDDARADQQPVMSCHKDQPGTAHPMRLCAGWLAVVGPQHVPTRMDLILGNLPAEAVYPDTRDWPALHASLTDLLARRQEQLTERKEEPR</sequence>
<proteinExistence type="predicted"/>